<dbReference type="RefSeq" id="WP_188545915.1">
    <property type="nucleotide sequence ID" value="NZ_BMCU01000003.1"/>
</dbReference>
<feature type="transmembrane region" description="Helical" evidence="1">
    <location>
        <begin position="26"/>
        <end position="43"/>
    </location>
</feature>
<dbReference type="AlphaFoldDB" id="A0A917LEU8"/>
<evidence type="ECO:0000256" key="1">
    <source>
        <dbReference type="SAM" id="Phobius"/>
    </source>
</evidence>
<keyword evidence="1" id="KW-0472">Membrane</keyword>
<dbReference type="Proteomes" id="UP000654257">
    <property type="component" value="Unassembled WGS sequence"/>
</dbReference>
<dbReference type="EMBL" id="BMCU01000003">
    <property type="protein sequence ID" value="GGG16350.1"/>
    <property type="molecule type" value="Genomic_DNA"/>
</dbReference>
<keyword evidence="3" id="KW-1185">Reference proteome</keyword>
<keyword evidence="1" id="KW-1133">Transmembrane helix</keyword>
<accession>A0A917LEU8</accession>
<evidence type="ECO:0000313" key="2">
    <source>
        <dbReference type="EMBL" id="GGG16350.1"/>
    </source>
</evidence>
<sequence length="75" mass="7892">MKQPDEGNLFTDLMELGPAPTMSREIVVVVISLAIVAVLFAIVGPSVPALAATAAIVVFLAVRFAIGLRNWGKQS</sequence>
<organism evidence="2 3">
    <name type="scientific">Rhodococcoides trifolii</name>
    <dbReference type="NCBI Taxonomy" id="908250"/>
    <lineage>
        <taxon>Bacteria</taxon>
        <taxon>Bacillati</taxon>
        <taxon>Actinomycetota</taxon>
        <taxon>Actinomycetes</taxon>
        <taxon>Mycobacteriales</taxon>
        <taxon>Nocardiaceae</taxon>
        <taxon>Rhodococcoides</taxon>
    </lineage>
</organism>
<reference evidence="2" key="2">
    <citation type="submission" date="2020-09" db="EMBL/GenBank/DDBJ databases">
        <authorList>
            <person name="Sun Q."/>
            <person name="Sedlacek I."/>
        </authorList>
    </citation>
    <scope>NUCLEOTIDE SEQUENCE</scope>
    <source>
        <strain evidence="2">CCM 7905</strain>
    </source>
</reference>
<proteinExistence type="predicted"/>
<comment type="caution">
    <text evidence="2">The sequence shown here is derived from an EMBL/GenBank/DDBJ whole genome shotgun (WGS) entry which is preliminary data.</text>
</comment>
<keyword evidence="1" id="KW-0812">Transmembrane</keyword>
<feature type="transmembrane region" description="Helical" evidence="1">
    <location>
        <begin position="49"/>
        <end position="66"/>
    </location>
</feature>
<name>A0A917LEU8_9NOCA</name>
<protein>
    <submittedName>
        <fullName evidence="2">Uncharacterized protein</fullName>
    </submittedName>
</protein>
<evidence type="ECO:0000313" key="3">
    <source>
        <dbReference type="Proteomes" id="UP000654257"/>
    </source>
</evidence>
<reference evidence="2" key="1">
    <citation type="journal article" date="2014" name="Int. J. Syst. Evol. Microbiol.">
        <title>Complete genome sequence of Corynebacterium casei LMG S-19264T (=DSM 44701T), isolated from a smear-ripened cheese.</title>
        <authorList>
            <consortium name="US DOE Joint Genome Institute (JGI-PGF)"/>
            <person name="Walter F."/>
            <person name="Albersmeier A."/>
            <person name="Kalinowski J."/>
            <person name="Ruckert C."/>
        </authorList>
    </citation>
    <scope>NUCLEOTIDE SEQUENCE</scope>
    <source>
        <strain evidence="2">CCM 7905</strain>
    </source>
</reference>
<gene>
    <name evidence="2" type="ORF">GCM10007304_33110</name>
</gene>